<dbReference type="Gene3D" id="2.40.10.10">
    <property type="entry name" value="Trypsin-like serine proteases"/>
    <property type="match status" value="1"/>
</dbReference>
<evidence type="ECO:0000256" key="7">
    <source>
        <dbReference type="SAM" id="SignalP"/>
    </source>
</evidence>
<keyword evidence="6" id="KW-0378">Hydrolase</keyword>
<feature type="domain" description="Peptidase S1" evidence="8">
    <location>
        <begin position="34"/>
        <end position="277"/>
    </location>
</feature>
<dbReference type="InterPro" id="IPR050430">
    <property type="entry name" value="Peptidase_S1"/>
</dbReference>
<comment type="caution">
    <text evidence="9">The sequence shown here is derived from an EMBL/GenBank/DDBJ whole genome shotgun (WGS) entry which is preliminary data.</text>
</comment>
<dbReference type="InterPro" id="IPR001314">
    <property type="entry name" value="Peptidase_S1A"/>
</dbReference>
<feature type="chain" id="PRO_5026097512" description="Peptidase S1 domain-containing protein" evidence="7">
    <location>
        <begin position="20"/>
        <end position="277"/>
    </location>
</feature>
<evidence type="ECO:0000259" key="8">
    <source>
        <dbReference type="PROSITE" id="PS50240"/>
    </source>
</evidence>
<accession>A0A6G0X5W8</accession>
<dbReference type="GO" id="GO:0004252">
    <property type="term" value="F:serine-type endopeptidase activity"/>
    <property type="evidence" value="ECO:0007669"/>
    <property type="project" value="InterPro"/>
</dbReference>
<keyword evidence="2 7" id="KW-0732">Signal</keyword>
<keyword evidence="6" id="KW-0720">Serine protease</keyword>
<protein>
    <recommendedName>
        <fullName evidence="8">Peptidase S1 domain-containing protein</fullName>
    </recommendedName>
</protein>
<dbReference type="InterPro" id="IPR033116">
    <property type="entry name" value="TRYPSIN_SER"/>
</dbReference>
<dbReference type="CDD" id="cd00190">
    <property type="entry name" value="Tryp_SPc"/>
    <property type="match status" value="1"/>
</dbReference>
<reference evidence="9 10" key="1">
    <citation type="submission" date="2019-07" db="EMBL/GenBank/DDBJ databases">
        <title>Genomics analysis of Aphanomyces spp. identifies a new class of oomycete effector associated with host adaptation.</title>
        <authorList>
            <person name="Gaulin E."/>
        </authorList>
    </citation>
    <scope>NUCLEOTIDE SEQUENCE [LARGE SCALE GENOMIC DNA]</scope>
    <source>
        <strain evidence="9 10">ATCC 201684</strain>
    </source>
</reference>
<evidence type="ECO:0000256" key="2">
    <source>
        <dbReference type="ARBA" id="ARBA00022729"/>
    </source>
</evidence>
<dbReference type="InterPro" id="IPR043504">
    <property type="entry name" value="Peptidase_S1_PA_chymotrypsin"/>
</dbReference>
<comment type="similarity">
    <text evidence="1">Belongs to the peptidase S1 family.</text>
</comment>
<keyword evidence="3" id="KW-0843">Virulence</keyword>
<dbReference type="PRINTS" id="PR00722">
    <property type="entry name" value="CHYMOTRYPSIN"/>
</dbReference>
<name>A0A6G0X5W8_9STRA</name>
<evidence type="ECO:0000256" key="6">
    <source>
        <dbReference type="RuleBase" id="RU363034"/>
    </source>
</evidence>
<dbReference type="OrthoDB" id="60866at2759"/>
<sequence>MIAIFVAVVFNLILATVDGAIHPRAEGILEHHRVFGGREAAIDAFPWIAGIRFQPNTSAFCGGSLIAPQYVITAAHCVNFRFVAPSILYVSIGSNYANGTDPEGEIRSVTTYWLAPSFQSAQRGSDFAILKLDQPSTKPTIPLGDCWVGANTSTTLLGWGQTTNDADSASFNLLQANLTVIDSAVCQARVRASNDTMYTTWSVNETQLCAGGVNGTGSCYGDSGGPLLARKTNGGTLALVGGVSFGVNCAKGVPDVFGRITAAKDFIDSRVQGHKWI</sequence>
<evidence type="ECO:0000256" key="3">
    <source>
        <dbReference type="ARBA" id="ARBA00023026"/>
    </source>
</evidence>
<dbReference type="SMART" id="SM00020">
    <property type="entry name" value="Tryp_SPc"/>
    <property type="match status" value="1"/>
</dbReference>
<keyword evidence="10" id="KW-1185">Reference proteome</keyword>
<evidence type="ECO:0000256" key="4">
    <source>
        <dbReference type="ARBA" id="ARBA00023157"/>
    </source>
</evidence>
<dbReference type="FunFam" id="2.40.10.10:FF:000068">
    <property type="entry name" value="transmembrane protease serine 2"/>
    <property type="match status" value="1"/>
</dbReference>
<keyword evidence="4" id="KW-1015">Disulfide bond</keyword>
<evidence type="ECO:0000313" key="9">
    <source>
        <dbReference type="EMBL" id="KAF0735369.1"/>
    </source>
</evidence>
<dbReference type="GO" id="GO:0006508">
    <property type="term" value="P:proteolysis"/>
    <property type="evidence" value="ECO:0007669"/>
    <property type="project" value="UniProtKB-KW"/>
</dbReference>
<keyword evidence="5" id="KW-0325">Glycoprotein</keyword>
<dbReference type="Pfam" id="PF00089">
    <property type="entry name" value="Trypsin"/>
    <property type="match status" value="1"/>
</dbReference>
<dbReference type="SUPFAM" id="SSF50494">
    <property type="entry name" value="Trypsin-like serine proteases"/>
    <property type="match status" value="1"/>
</dbReference>
<evidence type="ECO:0000256" key="1">
    <source>
        <dbReference type="ARBA" id="ARBA00007664"/>
    </source>
</evidence>
<dbReference type="PROSITE" id="PS00134">
    <property type="entry name" value="TRYPSIN_HIS"/>
    <property type="match status" value="1"/>
</dbReference>
<dbReference type="EMBL" id="VJMJ01000099">
    <property type="protein sequence ID" value="KAF0735369.1"/>
    <property type="molecule type" value="Genomic_DNA"/>
</dbReference>
<organism evidence="9 10">
    <name type="scientific">Aphanomyces euteiches</name>
    <dbReference type="NCBI Taxonomy" id="100861"/>
    <lineage>
        <taxon>Eukaryota</taxon>
        <taxon>Sar</taxon>
        <taxon>Stramenopiles</taxon>
        <taxon>Oomycota</taxon>
        <taxon>Saprolegniomycetes</taxon>
        <taxon>Saprolegniales</taxon>
        <taxon>Verrucalvaceae</taxon>
        <taxon>Aphanomyces</taxon>
    </lineage>
</organism>
<dbReference type="InterPro" id="IPR009003">
    <property type="entry name" value="Peptidase_S1_PA"/>
</dbReference>
<feature type="signal peptide" evidence="7">
    <location>
        <begin position="1"/>
        <end position="19"/>
    </location>
</feature>
<dbReference type="PROSITE" id="PS50240">
    <property type="entry name" value="TRYPSIN_DOM"/>
    <property type="match status" value="1"/>
</dbReference>
<evidence type="ECO:0000256" key="5">
    <source>
        <dbReference type="ARBA" id="ARBA00023180"/>
    </source>
</evidence>
<dbReference type="Proteomes" id="UP000481153">
    <property type="component" value="Unassembled WGS sequence"/>
</dbReference>
<keyword evidence="6" id="KW-0645">Protease</keyword>
<dbReference type="VEuPathDB" id="FungiDB:AeMF1_014690"/>
<dbReference type="AlphaFoldDB" id="A0A6G0X5W8"/>
<dbReference type="PANTHER" id="PTHR24276:SF98">
    <property type="entry name" value="FI18310P1-RELATED"/>
    <property type="match status" value="1"/>
</dbReference>
<dbReference type="PROSITE" id="PS00135">
    <property type="entry name" value="TRYPSIN_SER"/>
    <property type="match status" value="1"/>
</dbReference>
<dbReference type="InterPro" id="IPR001254">
    <property type="entry name" value="Trypsin_dom"/>
</dbReference>
<gene>
    <name evidence="9" type="ORF">Ae201684_008146</name>
</gene>
<dbReference type="PANTHER" id="PTHR24276">
    <property type="entry name" value="POLYSERASE-RELATED"/>
    <property type="match status" value="1"/>
</dbReference>
<proteinExistence type="inferred from homology"/>
<evidence type="ECO:0000313" key="10">
    <source>
        <dbReference type="Proteomes" id="UP000481153"/>
    </source>
</evidence>
<dbReference type="InterPro" id="IPR018114">
    <property type="entry name" value="TRYPSIN_HIS"/>
</dbReference>